<feature type="chain" id="PRO_5042033193" evidence="2">
    <location>
        <begin position="24"/>
        <end position="103"/>
    </location>
</feature>
<reference evidence="3" key="1">
    <citation type="submission" date="2023-03" db="EMBL/GenBank/DDBJ databases">
        <title>Massive genome expansion in bonnet fungi (Mycena s.s.) driven by repeated elements and novel gene families across ecological guilds.</title>
        <authorList>
            <consortium name="Lawrence Berkeley National Laboratory"/>
            <person name="Harder C.B."/>
            <person name="Miyauchi S."/>
            <person name="Viragh M."/>
            <person name="Kuo A."/>
            <person name="Thoen E."/>
            <person name="Andreopoulos B."/>
            <person name="Lu D."/>
            <person name="Skrede I."/>
            <person name="Drula E."/>
            <person name="Henrissat B."/>
            <person name="Morin E."/>
            <person name="Kohler A."/>
            <person name="Barry K."/>
            <person name="LaButti K."/>
            <person name="Morin E."/>
            <person name="Salamov A."/>
            <person name="Lipzen A."/>
            <person name="Mereny Z."/>
            <person name="Hegedus B."/>
            <person name="Baldrian P."/>
            <person name="Stursova M."/>
            <person name="Weitz H."/>
            <person name="Taylor A."/>
            <person name="Grigoriev I.V."/>
            <person name="Nagy L.G."/>
            <person name="Martin F."/>
            <person name="Kauserud H."/>
        </authorList>
    </citation>
    <scope>NUCLEOTIDE SEQUENCE</scope>
    <source>
        <strain evidence="3">CBHHK200</strain>
    </source>
</reference>
<feature type="compositionally biased region" description="Basic residues" evidence="1">
    <location>
        <begin position="91"/>
        <end position="103"/>
    </location>
</feature>
<proteinExistence type="predicted"/>
<evidence type="ECO:0000256" key="2">
    <source>
        <dbReference type="SAM" id="SignalP"/>
    </source>
</evidence>
<accession>A0AAD6TCT6</accession>
<dbReference type="AlphaFoldDB" id="A0AAD6TCT6"/>
<sequence>MRFTAAKIAALVAFFALSSSTLAGDVDDNKVGSTLPRDTTALTVIFSTEMQSMPRRELVYQGPVHSETDMPRWPYSRGQPLLPAEEPLSPRRGRWAGRRQRRK</sequence>
<dbReference type="EMBL" id="JARJCM010000011">
    <property type="protein sequence ID" value="KAJ7042990.1"/>
    <property type="molecule type" value="Genomic_DNA"/>
</dbReference>
<dbReference type="Proteomes" id="UP001218188">
    <property type="component" value="Unassembled WGS sequence"/>
</dbReference>
<evidence type="ECO:0000313" key="3">
    <source>
        <dbReference type="EMBL" id="KAJ7042990.1"/>
    </source>
</evidence>
<protein>
    <submittedName>
        <fullName evidence="3">Uncharacterized protein</fullName>
    </submittedName>
</protein>
<keyword evidence="2" id="KW-0732">Signal</keyword>
<organism evidence="3 4">
    <name type="scientific">Mycena alexandri</name>
    <dbReference type="NCBI Taxonomy" id="1745969"/>
    <lineage>
        <taxon>Eukaryota</taxon>
        <taxon>Fungi</taxon>
        <taxon>Dikarya</taxon>
        <taxon>Basidiomycota</taxon>
        <taxon>Agaricomycotina</taxon>
        <taxon>Agaricomycetes</taxon>
        <taxon>Agaricomycetidae</taxon>
        <taxon>Agaricales</taxon>
        <taxon>Marasmiineae</taxon>
        <taxon>Mycenaceae</taxon>
        <taxon>Mycena</taxon>
    </lineage>
</organism>
<evidence type="ECO:0000313" key="4">
    <source>
        <dbReference type="Proteomes" id="UP001218188"/>
    </source>
</evidence>
<evidence type="ECO:0000256" key="1">
    <source>
        <dbReference type="SAM" id="MobiDB-lite"/>
    </source>
</evidence>
<feature type="region of interest" description="Disordered" evidence="1">
    <location>
        <begin position="62"/>
        <end position="103"/>
    </location>
</feature>
<comment type="caution">
    <text evidence="3">The sequence shown here is derived from an EMBL/GenBank/DDBJ whole genome shotgun (WGS) entry which is preliminary data.</text>
</comment>
<name>A0AAD6TCT6_9AGAR</name>
<gene>
    <name evidence="3" type="ORF">C8F04DRAFT_1075647</name>
</gene>
<keyword evidence="4" id="KW-1185">Reference proteome</keyword>
<feature type="signal peptide" evidence="2">
    <location>
        <begin position="1"/>
        <end position="23"/>
    </location>
</feature>